<organism evidence="1 3">
    <name type="scientific">Didymodactylos carnosus</name>
    <dbReference type="NCBI Taxonomy" id="1234261"/>
    <lineage>
        <taxon>Eukaryota</taxon>
        <taxon>Metazoa</taxon>
        <taxon>Spiralia</taxon>
        <taxon>Gnathifera</taxon>
        <taxon>Rotifera</taxon>
        <taxon>Eurotatoria</taxon>
        <taxon>Bdelloidea</taxon>
        <taxon>Philodinida</taxon>
        <taxon>Philodinidae</taxon>
        <taxon>Didymodactylos</taxon>
    </lineage>
</organism>
<evidence type="ECO:0000313" key="3">
    <source>
        <dbReference type="Proteomes" id="UP000663829"/>
    </source>
</evidence>
<dbReference type="Proteomes" id="UP000681722">
    <property type="component" value="Unassembled WGS sequence"/>
</dbReference>
<reference evidence="1" key="1">
    <citation type="submission" date="2021-02" db="EMBL/GenBank/DDBJ databases">
        <authorList>
            <person name="Nowell W R."/>
        </authorList>
    </citation>
    <scope>NUCLEOTIDE SEQUENCE</scope>
</reference>
<gene>
    <name evidence="1" type="ORF">GPM918_LOCUS43678</name>
    <name evidence="2" type="ORF">SRO942_LOCUS45231</name>
</gene>
<accession>A0A816C809</accession>
<name>A0A816C809_9BILA</name>
<sequence length="8" mass="949">MAHYKDGQ</sequence>
<evidence type="ECO:0000313" key="1">
    <source>
        <dbReference type="EMBL" id="CAF1619966.1"/>
    </source>
</evidence>
<feature type="non-terminal residue" evidence="1">
    <location>
        <position position="8"/>
    </location>
</feature>
<proteinExistence type="predicted"/>
<dbReference type="Proteomes" id="UP000663829">
    <property type="component" value="Unassembled WGS sequence"/>
</dbReference>
<dbReference type="EMBL" id="CAJOBC010107519">
    <property type="protein sequence ID" value="CAF4509306.1"/>
    <property type="molecule type" value="Genomic_DNA"/>
</dbReference>
<protein>
    <submittedName>
        <fullName evidence="1">Uncharacterized protein</fullName>
    </submittedName>
</protein>
<keyword evidence="3" id="KW-1185">Reference proteome</keyword>
<dbReference type="EMBL" id="CAJNOQ010040410">
    <property type="protein sequence ID" value="CAF1619966.1"/>
    <property type="molecule type" value="Genomic_DNA"/>
</dbReference>
<comment type="caution">
    <text evidence="1">The sequence shown here is derived from an EMBL/GenBank/DDBJ whole genome shotgun (WGS) entry which is preliminary data.</text>
</comment>
<evidence type="ECO:0000313" key="2">
    <source>
        <dbReference type="EMBL" id="CAF4509306.1"/>
    </source>
</evidence>